<reference evidence="1" key="1">
    <citation type="submission" date="2018-05" db="EMBL/GenBank/DDBJ databases">
        <authorList>
            <person name="Lanie J.A."/>
            <person name="Ng W.-L."/>
            <person name="Kazmierczak K.M."/>
            <person name="Andrzejewski T.M."/>
            <person name="Davidsen T.M."/>
            <person name="Wayne K.J."/>
            <person name="Tettelin H."/>
            <person name="Glass J.I."/>
            <person name="Rusch D."/>
            <person name="Podicherti R."/>
            <person name="Tsui H.-C.T."/>
            <person name="Winkler M.E."/>
        </authorList>
    </citation>
    <scope>NUCLEOTIDE SEQUENCE</scope>
</reference>
<proteinExistence type="predicted"/>
<dbReference type="AlphaFoldDB" id="A0A381P1J6"/>
<dbReference type="EMBL" id="UINC01000716">
    <property type="protein sequence ID" value="SUZ60058.1"/>
    <property type="molecule type" value="Genomic_DNA"/>
</dbReference>
<protein>
    <submittedName>
        <fullName evidence="1">Uncharacterized protein</fullName>
    </submittedName>
</protein>
<sequence length="30" mass="3228">MGVSVQADTQLTLQLTLDDAPSIIWAEPTI</sequence>
<organism evidence="1">
    <name type="scientific">marine metagenome</name>
    <dbReference type="NCBI Taxonomy" id="408172"/>
    <lineage>
        <taxon>unclassified sequences</taxon>
        <taxon>metagenomes</taxon>
        <taxon>ecological metagenomes</taxon>
    </lineage>
</organism>
<accession>A0A381P1J6</accession>
<name>A0A381P1J6_9ZZZZ</name>
<gene>
    <name evidence="1" type="ORF">METZ01_LOCUS12912</name>
</gene>
<evidence type="ECO:0000313" key="1">
    <source>
        <dbReference type="EMBL" id="SUZ60058.1"/>
    </source>
</evidence>